<evidence type="ECO:0000313" key="1">
    <source>
        <dbReference type="EMBL" id="MFC1853586.1"/>
    </source>
</evidence>
<proteinExistence type="predicted"/>
<comment type="caution">
    <text evidence="1">The sequence shown here is derived from an EMBL/GenBank/DDBJ whole genome shotgun (WGS) entry which is preliminary data.</text>
</comment>
<sequence length="91" mass="10324">MSKWVAPWLTFRSVVDKKDLIVRLATISRDHVELESHCGTNQDIHGPGIKFVIVAVSLYRFRGSGIPGLKEFAVCRVNPWYFGEPCFGYPI</sequence>
<reference evidence="1 2" key="1">
    <citation type="submission" date="2024-09" db="EMBL/GenBank/DDBJ databases">
        <title>Laminarin stimulates single cell rates of sulfate reduction while oxygen inhibits transcriptomic activity in coastal marine sediment.</title>
        <authorList>
            <person name="Lindsay M."/>
            <person name="Orcutt B."/>
            <person name="Emerson D."/>
            <person name="Stepanauskas R."/>
            <person name="D'Angelo T."/>
        </authorList>
    </citation>
    <scope>NUCLEOTIDE SEQUENCE [LARGE SCALE GENOMIC DNA]</scope>
    <source>
        <strain evidence="1">SAG AM-311-K15</strain>
    </source>
</reference>
<dbReference type="EMBL" id="JBHPBY010000540">
    <property type="protein sequence ID" value="MFC1853586.1"/>
    <property type="molecule type" value="Genomic_DNA"/>
</dbReference>
<accession>A0ABV6Z561</accession>
<gene>
    <name evidence="1" type="ORF">ACFL27_25645</name>
</gene>
<name>A0ABV6Z561_UNCC1</name>
<organism evidence="1 2">
    <name type="scientific">candidate division CSSED10-310 bacterium</name>
    <dbReference type="NCBI Taxonomy" id="2855610"/>
    <lineage>
        <taxon>Bacteria</taxon>
        <taxon>Bacteria division CSSED10-310</taxon>
    </lineage>
</organism>
<evidence type="ECO:0000313" key="2">
    <source>
        <dbReference type="Proteomes" id="UP001594351"/>
    </source>
</evidence>
<protein>
    <submittedName>
        <fullName evidence="1">Uncharacterized protein</fullName>
    </submittedName>
</protein>
<keyword evidence="2" id="KW-1185">Reference proteome</keyword>
<dbReference type="Proteomes" id="UP001594351">
    <property type="component" value="Unassembled WGS sequence"/>
</dbReference>